<dbReference type="SUPFAM" id="SSF158397">
    <property type="entry name" value="TM1646-like"/>
    <property type="match status" value="1"/>
</dbReference>
<comment type="caution">
    <text evidence="1">The sequence shown here is derived from an EMBL/GenBank/DDBJ whole genome shotgun (WGS) entry which is preliminary data.</text>
</comment>
<sequence>MKINSGLRSLQKNALLTDQANQNSITMKNFSETLQHQERFASSEQLKQAILQIEIQGKRLSKSMTVRELFAYKKLVKQFMDETVRNGIQLKDKIGKDRRGRGRRYKLLEEVDQSLLEMTDDLLQSEKGRIEILEKVGEIRGMLINILF</sequence>
<evidence type="ECO:0000313" key="2">
    <source>
        <dbReference type="Proteomes" id="UP000448943"/>
    </source>
</evidence>
<dbReference type="Pfam" id="PF03885">
    <property type="entry name" value="DUF327"/>
    <property type="match status" value="1"/>
</dbReference>
<organism evidence="1 2">
    <name type="scientific">Chengkuizengella marina</name>
    <dbReference type="NCBI Taxonomy" id="2507566"/>
    <lineage>
        <taxon>Bacteria</taxon>
        <taxon>Bacillati</taxon>
        <taxon>Bacillota</taxon>
        <taxon>Bacilli</taxon>
        <taxon>Bacillales</taxon>
        <taxon>Paenibacillaceae</taxon>
        <taxon>Chengkuizengella</taxon>
    </lineage>
</organism>
<protein>
    <submittedName>
        <fullName evidence="1">DUF327 family protein</fullName>
    </submittedName>
</protein>
<reference evidence="1 2" key="1">
    <citation type="submission" date="2019-01" db="EMBL/GenBank/DDBJ databases">
        <title>Chengkuizengella sp. nov., isolated from deep-sea sediment of East Pacific Ocean.</title>
        <authorList>
            <person name="Yang J."/>
            <person name="Lai Q."/>
            <person name="Shao Z."/>
        </authorList>
    </citation>
    <scope>NUCLEOTIDE SEQUENCE [LARGE SCALE GENOMIC DNA]</scope>
    <source>
        <strain evidence="1 2">YPA3-1-1</strain>
    </source>
</reference>
<dbReference type="EMBL" id="SIJB01000042">
    <property type="protein sequence ID" value="NBI30789.1"/>
    <property type="molecule type" value="Genomic_DNA"/>
</dbReference>
<dbReference type="InterPro" id="IPR024042">
    <property type="entry name" value="TM1646-like_dom_sf"/>
</dbReference>
<dbReference type="OrthoDB" id="1680946at2"/>
<proteinExistence type="predicted"/>
<dbReference type="RefSeq" id="WP_160647599.1">
    <property type="nucleotide sequence ID" value="NZ_SIJB01000042.1"/>
</dbReference>
<evidence type="ECO:0000313" key="1">
    <source>
        <dbReference type="EMBL" id="NBI30789.1"/>
    </source>
</evidence>
<gene>
    <name evidence="1" type="ORF">ERL59_17705</name>
</gene>
<dbReference type="AlphaFoldDB" id="A0A6N9Q7L0"/>
<name>A0A6N9Q7L0_9BACL</name>
<keyword evidence="2" id="KW-1185">Reference proteome</keyword>
<dbReference type="Gene3D" id="1.20.120.490">
    <property type="entry name" value="Hypothetical protein TM1646-like domain"/>
    <property type="match status" value="1"/>
</dbReference>
<dbReference type="InterPro" id="IPR005585">
    <property type="entry name" value="DUF327"/>
</dbReference>
<accession>A0A6N9Q7L0</accession>
<dbReference type="Proteomes" id="UP000448943">
    <property type="component" value="Unassembled WGS sequence"/>
</dbReference>